<feature type="transmembrane region" description="Helical" evidence="10">
    <location>
        <begin position="157"/>
        <end position="178"/>
    </location>
</feature>
<feature type="domain" description="ABC transmembrane type-1" evidence="12">
    <location>
        <begin position="160"/>
        <end position="439"/>
    </location>
</feature>
<dbReference type="InterPro" id="IPR027417">
    <property type="entry name" value="P-loop_NTPase"/>
</dbReference>
<evidence type="ECO:0000313" key="15">
    <source>
        <dbReference type="Proteomes" id="UP000538507"/>
    </source>
</evidence>
<evidence type="ECO:0000259" key="13">
    <source>
        <dbReference type="PROSITE" id="PS50990"/>
    </source>
</evidence>
<dbReference type="InterPro" id="IPR011527">
    <property type="entry name" value="ABC1_TM_dom"/>
</dbReference>
<dbReference type="InterPro" id="IPR003593">
    <property type="entry name" value="AAA+_ATPase"/>
</dbReference>
<comment type="subcellular location">
    <subcellularLocation>
        <location evidence="1">Cell membrane</location>
        <topology evidence="1">Multi-pass membrane protein</topology>
    </subcellularLocation>
</comment>
<evidence type="ECO:0000256" key="3">
    <source>
        <dbReference type="ARBA" id="ARBA00022448"/>
    </source>
</evidence>
<dbReference type="Pfam" id="PF00664">
    <property type="entry name" value="ABC_membrane"/>
    <property type="match status" value="1"/>
</dbReference>
<keyword evidence="9 10" id="KW-0472">Membrane</keyword>
<keyword evidence="5 10" id="KW-0812">Transmembrane</keyword>
<dbReference type="Pfam" id="PF03412">
    <property type="entry name" value="Peptidase_C39"/>
    <property type="match status" value="1"/>
</dbReference>
<dbReference type="GO" id="GO:0006508">
    <property type="term" value="P:proteolysis"/>
    <property type="evidence" value="ECO:0007669"/>
    <property type="project" value="InterPro"/>
</dbReference>
<evidence type="ECO:0000259" key="11">
    <source>
        <dbReference type="PROSITE" id="PS50893"/>
    </source>
</evidence>
<feature type="transmembrane region" description="Helical" evidence="10">
    <location>
        <begin position="190"/>
        <end position="211"/>
    </location>
</feature>
<dbReference type="Gene3D" id="3.90.70.10">
    <property type="entry name" value="Cysteine proteinases"/>
    <property type="match status" value="1"/>
</dbReference>
<dbReference type="InterPro" id="IPR005074">
    <property type="entry name" value="Peptidase_C39"/>
</dbReference>
<evidence type="ECO:0000256" key="9">
    <source>
        <dbReference type="ARBA" id="ARBA00023136"/>
    </source>
</evidence>
<organism evidence="14 15">
    <name type="scientific">Rhizobium leguminosarum</name>
    <dbReference type="NCBI Taxonomy" id="384"/>
    <lineage>
        <taxon>Bacteria</taxon>
        <taxon>Pseudomonadati</taxon>
        <taxon>Pseudomonadota</taxon>
        <taxon>Alphaproteobacteria</taxon>
        <taxon>Hyphomicrobiales</taxon>
        <taxon>Rhizobiaceae</taxon>
        <taxon>Rhizobium/Agrobacterium group</taxon>
        <taxon>Rhizobium</taxon>
    </lineage>
</organism>
<dbReference type="GO" id="GO:0030256">
    <property type="term" value="C:type I protein secretion system complex"/>
    <property type="evidence" value="ECO:0007669"/>
    <property type="project" value="InterPro"/>
</dbReference>
<dbReference type="PROSITE" id="PS00211">
    <property type="entry name" value="ABC_TRANSPORTER_1"/>
    <property type="match status" value="1"/>
</dbReference>
<dbReference type="InterPro" id="IPR039421">
    <property type="entry name" value="Type_1_exporter"/>
</dbReference>
<dbReference type="GO" id="GO:0005524">
    <property type="term" value="F:ATP binding"/>
    <property type="evidence" value="ECO:0007669"/>
    <property type="project" value="UniProtKB-KW"/>
</dbReference>
<evidence type="ECO:0000256" key="2">
    <source>
        <dbReference type="ARBA" id="ARBA00005417"/>
    </source>
</evidence>
<dbReference type="GO" id="GO:0016887">
    <property type="term" value="F:ATP hydrolysis activity"/>
    <property type="evidence" value="ECO:0007669"/>
    <property type="project" value="InterPro"/>
</dbReference>
<protein>
    <submittedName>
        <fullName evidence="14">Subfamily B ATP-binding cassette protein HlyB/CyaB</fullName>
    </submittedName>
</protein>
<dbReference type="AlphaFoldDB" id="A0AAE2MNA8"/>
<feature type="domain" description="Peptidase C39" evidence="13">
    <location>
        <begin position="5"/>
        <end position="127"/>
    </location>
</feature>
<evidence type="ECO:0000256" key="6">
    <source>
        <dbReference type="ARBA" id="ARBA00022741"/>
    </source>
</evidence>
<reference evidence="14 15" key="1">
    <citation type="submission" date="2020-08" db="EMBL/GenBank/DDBJ databases">
        <title>Genomic Encyclopedia of Type Strains, Phase IV (KMG-V): Genome sequencing to study the core and pangenomes of soil and plant-associated prokaryotes.</title>
        <authorList>
            <person name="Whitman W."/>
        </authorList>
    </citation>
    <scope>NUCLEOTIDE SEQUENCE [LARGE SCALE GENOMIC DNA]</scope>
    <source>
        <strain evidence="14 15">SEMIA 415</strain>
    </source>
</reference>
<proteinExistence type="inferred from homology"/>
<gene>
    <name evidence="14" type="ORF">GGE16_004426</name>
</gene>
<evidence type="ECO:0000256" key="8">
    <source>
        <dbReference type="ARBA" id="ARBA00022989"/>
    </source>
</evidence>
<evidence type="ECO:0000259" key="12">
    <source>
        <dbReference type="PROSITE" id="PS50929"/>
    </source>
</evidence>
<evidence type="ECO:0000256" key="5">
    <source>
        <dbReference type="ARBA" id="ARBA00022692"/>
    </source>
</evidence>
<feature type="transmembrane region" description="Helical" evidence="10">
    <location>
        <begin position="298"/>
        <end position="318"/>
    </location>
</feature>
<comment type="caution">
    <text evidence="14">The sequence shown here is derived from an EMBL/GenBank/DDBJ whole genome shotgun (WGS) entry which is preliminary data.</text>
</comment>
<keyword evidence="8 10" id="KW-1133">Transmembrane helix</keyword>
<dbReference type="GO" id="GO:0008233">
    <property type="term" value="F:peptidase activity"/>
    <property type="evidence" value="ECO:0007669"/>
    <property type="project" value="InterPro"/>
</dbReference>
<dbReference type="FunFam" id="3.40.50.300:FF:000299">
    <property type="entry name" value="ABC transporter ATP-binding protein/permease"/>
    <property type="match status" value="1"/>
</dbReference>
<name>A0AAE2MNA8_RHILE</name>
<dbReference type="NCBIfam" id="TIGR01846">
    <property type="entry name" value="type_I_sec_HlyB"/>
    <property type="match status" value="1"/>
</dbReference>
<keyword evidence="7 14" id="KW-0067">ATP-binding</keyword>
<dbReference type="PANTHER" id="PTHR24221">
    <property type="entry name" value="ATP-BINDING CASSETTE SUB-FAMILY B"/>
    <property type="match status" value="1"/>
</dbReference>
<evidence type="ECO:0000313" key="14">
    <source>
        <dbReference type="EMBL" id="MBB4292350.1"/>
    </source>
</evidence>
<feature type="transmembrane region" description="Helical" evidence="10">
    <location>
        <begin position="273"/>
        <end position="292"/>
    </location>
</feature>
<dbReference type="Gene3D" id="3.40.50.300">
    <property type="entry name" value="P-loop containing nucleotide triphosphate hydrolases"/>
    <property type="match status" value="1"/>
</dbReference>
<dbReference type="Proteomes" id="UP000538507">
    <property type="component" value="Unassembled WGS sequence"/>
</dbReference>
<dbReference type="InterPro" id="IPR010132">
    <property type="entry name" value="ATPase_T1SS_HlyB"/>
</dbReference>
<dbReference type="GO" id="GO:0140359">
    <property type="term" value="F:ABC-type transporter activity"/>
    <property type="evidence" value="ECO:0007669"/>
    <property type="project" value="InterPro"/>
</dbReference>
<dbReference type="PROSITE" id="PS50990">
    <property type="entry name" value="PEPTIDASE_C39"/>
    <property type="match status" value="1"/>
</dbReference>
<keyword evidence="6" id="KW-0547">Nucleotide-binding</keyword>
<evidence type="ECO:0000256" key="10">
    <source>
        <dbReference type="SAM" id="Phobius"/>
    </source>
</evidence>
<dbReference type="PROSITE" id="PS50893">
    <property type="entry name" value="ABC_TRANSPORTER_2"/>
    <property type="match status" value="1"/>
</dbReference>
<dbReference type="RefSeq" id="WP_183609056.1">
    <property type="nucleotide sequence ID" value="NZ_JACHAZ010000004.1"/>
</dbReference>
<sequence length="715" mass="78910">MDGVVSQQLDSGLRALCGIAAFYRIAADAVQLEHDLALKGRMSQPIDIQRAAKIIGLKARVVEKVTARRLRTMPVPAIVQVRSGSFQVLGGLNPSGKYRLVDPITRADREIAPSDILAEIDARVILVGRRIRGEGSDPREFGFKWFLPSIWRYRKPLAHVLLASLFVQIFALITPLFFQVVVDKVLTHKGYSTLFVLVAGIAIVGLFDVMLQYLRAYALAHTTNRIDVELGQRLFHHLLRLPLEYFETRSAGQTVARVRELETIRAFLTGQGLFSALDVVFIFVFIAVLFAYSWSLTLIVIAAIPIYILIGSVVRPPLREFVKEKFNRGAASQQFLVEAVVGIHTVKSAAVEPVMQAQWEEKLAAYVRTAFDTTMLGVGGQNAIQYVSKLSTAALLLFGARAVIEGELSVGSLVAFNMIAGQVTQPILRLSQLWQDFQQVQISVDRLGDILNTPIERQPNARLSLPAPKGKIDFRNVTFRYRPGSPEVLKNISLEVKPGEVIGIVGTSGSGKSTLAKLVQRLYIPEEGQVLLDGMDLSQLDPAWLRSHIGVVLQENLLFNRTIHDNIAFSNPAMQRAQVIAVAKLAGADEFILRLPHGYDTMIEERGANLSGGQRQRIAIARALATTPPILIFDEATSALDYESERVVQTNMHQIAAGRTVIIIAHRLAAVRPCNRIIGMADGRIVEIGSHDDLLKRPGGLYARLWALQNDRGVA</sequence>
<evidence type="ECO:0000256" key="4">
    <source>
        <dbReference type="ARBA" id="ARBA00022475"/>
    </source>
</evidence>
<dbReference type="SUPFAM" id="SSF90123">
    <property type="entry name" value="ABC transporter transmembrane region"/>
    <property type="match status" value="1"/>
</dbReference>
<dbReference type="SMART" id="SM00382">
    <property type="entry name" value="AAA"/>
    <property type="match status" value="1"/>
</dbReference>
<dbReference type="CDD" id="cd18588">
    <property type="entry name" value="ABC_6TM_CyaB_HlyB_like"/>
    <property type="match status" value="1"/>
</dbReference>
<accession>A0AAE2MNA8</accession>
<dbReference type="GO" id="GO:0030253">
    <property type="term" value="P:protein secretion by the type I secretion system"/>
    <property type="evidence" value="ECO:0007669"/>
    <property type="project" value="InterPro"/>
</dbReference>
<dbReference type="InterPro" id="IPR003439">
    <property type="entry name" value="ABC_transporter-like_ATP-bd"/>
</dbReference>
<evidence type="ECO:0000256" key="7">
    <source>
        <dbReference type="ARBA" id="ARBA00022840"/>
    </source>
</evidence>
<dbReference type="PANTHER" id="PTHR24221:SF647">
    <property type="entry name" value="BLL6336 PROTEIN"/>
    <property type="match status" value="1"/>
</dbReference>
<dbReference type="InterPro" id="IPR036640">
    <property type="entry name" value="ABC1_TM_sf"/>
</dbReference>
<dbReference type="InterPro" id="IPR017871">
    <property type="entry name" value="ABC_transporter-like_CS"/>
</dbReference>
<evidence type="ECO:0000256" key="1">
    <source>
        <dbReference type="ARBA" id="ARBA00004651"/>
    </source>
</evidence>
<feature type="domain" description="ABC transporter" evidence="11">
    <location>
        <begin position="472"/>
        <end position="707"/>
    </location>
</feature>
<keyword evidence="3" id="KW-0813">Transport</keyword>
<dbReference type="GO" id="GO:0034040">
    <property type="term" value="F:ATPase-coupled lipid transmembrane transporter activity"/>
    <property type="evidence" value="ECO:0007669"/>
    <property type="project" value="TreeGrafter"/>
</dbReference>
<dbReference type="SUPFAM" id="SSF52540">
    <property type="entry name" value="P-loop containing nucleoside triphosphate hydrolases"/>
    <property type="match status" value="1"/>
</dbReference>
<comment type="similarity">
    <text evidence="2">Belongs to the ABC transporter superfamily.</text>
</comment>
<keyword evidence="4" id="KW-1003">Cell membrane</keyword>
<dbReference type="Pfam" id="PF00005">
    <property type="entry name" value="ABC_tran"/>
    <property type="match status" value="1"/>
</dbReference>
<dbReference type="Gene3D" id="1.20.1560.10">
    <property type="entry name" value="ABC transporter type 1, transmembrane domain"/>
    <property type="match status" value="1"/>
</dbReference>
<dbReference type="EMBL" id="JACIGO010000005">
    <property type="protein sequence ID" value="MBB4292350.1"/>
    <property type="molecule type" value="Genomic_DNA"/>
</dbReference>
<dbReference type="PROSITE" id="PS50929">
    <property type="entry name" value="ABC_TM1F"/>
    <property type="match status" value="1"/>
</dbReference>
<dbReference type="GO" id="GO:0005886">
    <property type="term" value="C:plasma membrane"/>
    <property type="evidence" value="ECO:0007669"/>
    <property type="project" value="UniProtKB-SubCell"/>
</dbReference>